<proteinExistence type="predicted"/>
<evidence type="ECO:0000313" key="2">
    <source>
        <dbReference type="EMBL" id="MDB9539170.1"/>
    </source>
</evidence>
<keyword evidence="3" id="KW-1185">Reference proteome</keyword>
<dbReference type="Proteomes" id="UP001212499">
    <property type="component" value="Unassembled WGS sequence"/>
</dbReference>
<dbReference type="RefSeq" id="WP_271731936.1">
    <property type="nucleotide sequence ID" value="NZ_JANQDP010000072.1"/>
</dbReference>
<gene>
    <name evidence="2" type="ORF">PN457_05750</name>
</gene>
<feature type="compositionally biased region" description="Basic and acidic residues" evidence="1">
    <location>
        <begin position="29"/>
        <end position="44"/>
    </location>
</feature>
<name>A0ABT5APF9_9CYAN</name>
<accession>A0ABT5APF9</accession>
<evidence type="ECO:0000256" key="1">
    <source>
        <dbReference type="SAM" id="MobiDB-lite"/>
    </source>
</evidence>
<sequence>MLIPLPSQQRLILEAGKPINIQNISSENAEDRKMRKRDKKEYRP</sequence>
<reference evidence="2 3" key="1">
    <citation type="submission" date="2023-01" db="EMBL/GenBank/DDBJ databases">
        <title>Genomes from the Australian National Cyanobacteria Reference Collection.</title>
        <authorList>
            <person name="Willis A."/>
            <person name="Lee E.M.F."/>
        </authorList>
    </citation>
    <scope>NUCLEOTIDE SEQUENCE [LARGE SCALE GENOMIC DNA]</scope>
    <source>
        <strain evidence="2 3">CS-1033</strain>
    </source>
</reference>
<protein>
    <submittedName>
        <fullName evidence="2">Uncharacterized protein</fullName>
    </submittedName>
</protein>
<organism evidence="2 3">
    <name type="scientific">Anabaenopsis arnoldii</name>
    <dbReference type="NCBI Taxonomy" id="2152938"/>
    <lineage>
        <taxon>Bacteria</taxon>
        <taxon>Bacillati</taxon>
        <taxon>Cyanobacteriota</taxon>
        <taxon>Cyanophyceae</taxon>
        <taxon>Nostocales</taxon>
        <taxon>Nodulariaceae</taxon>
        <taxon>Anabaenopsis</taxon>
    </lineage>
</organism>
<evidence type="ECO:0000313" key="3">
    <source>
        <dbReference type="Proteomes" id="UP001212499"/>
    </source>
</evidence>
<comment type="caution">
    <text evidence="2">The sequence shown here is derived from an EMBL/GenBank/DDBJ whole genome shotgun (WGS) entry which is preliminary data.</text>
</comment>
<dbReference type="EMBL" id="JAQMUH010000072">
    <property type="protein sequence ID" value="MDB9539170.1"/>
    <property type="molecule type" value="Genomic_DNA"/>
</dbReference>
<feature type="region of interest" description="Disordered" evidence="1">
    <location>
        <begin position="23"/>
        <end position="44"/>
    </location>
</feature>